<gene>
    <name evidence="6" type="ORF">COCSUDRAFT_32261</name>
</gene>
<feature type="transmembrane region" description="Helical" evidence="5">
    <location>
        <begin position="73"/>
        <end position="91"/>
    </location>
</feature>
<reference evidence="6 7" key="1">
    <citation type="journal article" date="2012" name="Genome Biol.">
        <title>The genome of the polar eukaryotic microalga coccomyxa subellipsoidea reveals traits of cold adaptation.</title>
        <authorList>
            <person name="Blanc G."/>
            <person name="Agarkova I."/>
            <person name="Grimwood J."/>
            <person name="Kuo A."/>
            <person name="Brueggeman A."/>
            <person name="Dunigan D."/>
            <person name="Gurnon J."/>
            <person name="Ladunga I."/>
            <person name="Lindquist E."/>
            <person name="Lucas S."/>
            <person name="Pangilinan J."/>
            <person name="Proschold T."/>
            <person name="Salamov A."/>
            <person name="Schmutz J."/>
            <person name="Weeks D."/>
            <person name="Yamada T."/>
            <person name="Claverie J.M."/>
            <person name="Grigoriev I."/>
            <person name="Van Etten J."/>
            <person name="Lomsadze A."/>
            <person name="Borodovsky M."/>
        </authorList>
    </citation>
    <scope>NUCLEOTIDE SEQUENCE [LARGE SCALE GENOMIC DNA]</scope>
    <source>
        <strain evidence="6 7">C-169</strain>
    </source>
</reference>
<dbReference type="PANTHER" id="PTHR16201:SF34">
    <property type="entry name" value="LYSOSOMAL AMINO ACID TRANSPORTER 1"/>
    <property type="match status" value="1"/>
</dbReference>
<dbReference type="SMART" id="SM00679">
    <property type="entry name" value="CTNS"/>
    <property type="match status" value="1"/>
</dbReference>
<comment type="subcellular location">
    <subcellularLocation>
        <location evidence="1">Membrane</location>
        <topology evidence="1">Multi-pass membrane protein</topology>
    </subcellularLocation>
</comment>
<dbReference type="GeneID" id="17045034"/>
<evidence type="ECO:0008006" key="8">
    <source>
        <dbReference type="Google" id="ProtNLM"/>
    </source>
</evidence>
<comment type="caution">
    <text evidence="6">The sequence shown here is derived from an EMBL/GenBank/DDBJ whole genome shotgun (WGS) entry which is preliminary data.</text>
</comment>
<dbReference type="GO" id="GO:0016020">
    <property type="term" value="C:membrane"/>
    <property type="evidence" value="ECO:0007669"/>
    <property type="project" value="UniProtKB-SubCell"/>
</dbReference>
<dbReference type="RefSeq" id="XP_005651295.1">
    <property type="nucleotide sequence ID" value="XM_005651238.1"/>
</dbReference>
<evidence type="ECO:0000313" key="7">
    <source>
        <dbReference type="Proteomes" id="UP000007264"/>
    </source>
</evidence>
<dbReference type="Gene3D" id="1.20.1280.290">
    <property type="match status" value="1"/>
</dbReference>
<keyword evidence="7" id="KW-1185">Reference proteome</keyword>
<organism evidence="6 7">
    <name type="scientific">Coccomyxa subellipsoidea (strain C-169)</name>
    <name type="common">Green microalga</name>
    <dbReference type="NCBI Taxonomy" id="574566"/>
    <lineage>
        <taxon>Eukaryota</taxon>
        <taxon>Viridiplantae</taxon>
        <taxon>Chlorophyta</taxon>
        <taxon>core chlorophytes</taxon>
        <taxon>Trebouxiophyceae</taxon>
        <taxon>Trebouxiophyceae incertae sedis</taxon>
        <taxon>Coccomyxaceae</taxon>
        <taxon>Coccomyxa</taxon>
        <taxon>Coccomyxa subellipsoidea</taxon>
    </lineage>
</organism>
<dbReference type="EMBL" id="AGSI01000002">
    <property type="protein sequence ID" value="EIE26751.1"/>
    <property type="molecule type" value="Genomic_DNA"/>
</dbReference>
<dbReference type="InterPro" id="IPR051415">
    <property type="entry name" value="LAAT-1"/>
</dbReference>
<evidence type="ECO:0000256" key="1">
    <source>
        <dbReference type="ARBA" id="ARBA00004141"/>
    </source>
</evidence>
<feature type="non-terminal residue" evidence="6">
    <location>
        <position position="109"/>
    </location>
</feature>
<evidence type="ECO:0000256" key="3">
    <source>
        <dbReference type="ARBA" id="ARBA00022989"/>
    </source>
</evidence>
<dbReference type="InterPro" id="IPR006603">
    <property type="entry name" value="PQ-loop_rpt"/>
</dbReference>
<dbReference type="AlphaFoldDB" id="I0Z7Y2"/>
<dbReference type="STRING" id="574566.I0Z7Y2"/>
<dbReference type="eggNOG" id="KOG2913">
    <property type="taxonomic scope" value="Eukaryota"/>
</dbReference>
<keyword evidence="4 5" id="KW-0472">Membrane</keyword>
<feature type="transmembrane region" description="Helical" evidence="5">
    <location>
        <begin position="40"/>
        <end position="61"/>
    </location>
</feature>
<dbReference type="Pfam" id="PF04193">
    <property type="entry name" value="PQ-loop"/>
    <property type="match status" value="1"/>
</dbReference>
<evidence type="ECO:0000313" key="6">
    <source>
        <dbReference type="EMBL" id="EIE26751.1"/>
    </source>
</evidence>
<name>I0Z7Y2_COCSC</name>
<proteinExistence type="predicted"/>
<evidence type="ECO:0000256" key="2">
    <source>
        <dbReference type="ARBA" id="ARBA00022692"/>
    </source>
</evidence>
<keyword evidence="2 5" id="KW-0812">Transmembrane</keyword>
<dbReference type="GO" id="GO:0015174">
    <property type="term" value="F:basic amino acid transmembrane transporter activity"/>
    <property type="evidence" value="ECO:0007669"/>
    <property type="project" value="TreeGrafter"/>
</dbReference>
<keyword evidence="3 5" id="KW-1133">Transmembrane helix</keyword>
<evidence type="ECO:0000256" key="4">
    <source>
        <dbReference type="ARBA" id="ARBA00023136"/>
    </source>
</evidence>
<dbReference type="Proteomes" id="UP000007264">
    <property type="component" value="Unassembled WGS sequence"/>
</dbReference>
<accession>I0Z7Y2</accession>
<protein>
    <recommendedName>
        <fullName evidence="8">PQ-loop-domain-containing protein</fullName>
    </recommendedName>
</protein>
<dbReference type="PANTHER" id="PTHR16201">
    <property type="entry name" value="SEVEN TRANSMEMBRANE PROTEIN 1-RELATED"/>
    <property type="match status" value="1"/>
</dbReference>
<sequence>MPEWARTFGQVLGYASSGFYLGSRVSQIVRNWRRHSAEGLSLAMFGCAIAANVTYGSGILLRTYTWADLRASTPWILGSLGTVSLDVLIFCQAKHYRRQKTEVRGLLDP</sequence>
<evidence type="ECO:0000256" key="5">
    <source>
        <dbReference type="SAM" id="Phobius"/>
    </source>
</evidence>
<dbReference type="KEGG" id="csl:COCSUDRAFT_32261"/>
<dbReference type="OrthoDB" id="8048523at2759"/>